<dbReference type="EC" id="2.3.1.191" evidence="7"/>
<dbReference type="SUPFAM" id="SSF51161">
    <property type="entry name" value="Trimeric LpxA-like enzymes"/>
    <property type="match status" value="1"/>
</dbReference>
<keyword evidence="3 7" id="KW-0808">Transferase</keyword>
<comment type="similarity">
    <text evidence="7">Belongs to the transferase hexapeptide repeat family. LpxD subfamily.</text>
</comment>
<dbReference type="InterPro" id="IPR007691">
    <property type="entry name" value="LpxD"/>
</dbReference>
<dbReference type="NCBIfam" id="TIGR01853">
    <property type="entry name" value="lipid_A_lpxD"/>
    <property type="match status" value="1"/>
</dbReference>
<dbReference type="AlphaFoldDB" id="A0A0C1EE17"/>
<dbReference type="PANTHER" id="PTHR43378">
    <property type="entry name" value="UDP-3-O-ACYLGLUCOSAMINE N-ACYLTRANSFERASE"/>
    <property type="match status" value="1"/>
</dbReference>
<organism evidence="9 10">
    <name type="scientific">Parachlamydia acanthamoebae</name>
    <dbReference type="NCBI Taxonomy" id="83552"/>
    <lineage>
        <taxon>Bacteria</taxon>
        <taxon>Pseudomonadati</taxon>
        <taxon>Chlamydiota</taxon>
        <taxon>Chlamydiia</taxon>
        <taxon>Parachlamydiales</taxon>
        <taxon>Parachlamydiaceae</taxon>
        <taxon>Parachlamydia</taxon>
    </lineage>
</organism>
<evidence type="ECO:0000256" key="4">
    <source>
        <dbReference type="ARBA" id="ARBA00022737"/>
    </source>
</evidence>
<evidence type="ECO:0000256" key="1">
    <source>
        <dbReference type="ARBA" id="ARBA00022516"/>
    </source>
</evidence>
<evidence type="ECO:0000313" key="10">
    <source>
        <dbReference type="Proteomes" id="UP000031307"/>
    </source>
</evidence>
<dbReference type="Proteomes" id="UP000031307">
    <property type="component" value="Unassembled WGS sequence"/>
</dbReference>
<dbReference type="GO" id="GO:0009245">
    <property type="term" value="P:lipid A biosynthetic process"/>
    <property type="evidence" value="ECO:0007669"/>
    <property type="project" value="UniProtKB-UniRule"/>
</dbReference>
<comment type="catalytic activity">
    <reaction evidence="7">
        <text>a UDP-3-O-[(3R)-3-hydroxyacyl]-alpha-D-glucosamine + a (3R)-hydroxyacyl-[ACP] = a UDP-2-N,3-O-bis[(3R)-3-hydroxyacyl]-alpha-D-glucosamine + holo-[ACP] + H(+)</text>
        <dbReference type="Rhea" id="RHEA:53836"/>
        <dbReference type="Rhea" id="RHEA-COMP:9685"/>
        <dbReference type="Rhea" id="RHEA-COMP:9945"/>
        <dbReference type="ChEBI" id="CHEBI:15378"/>
        <dbReference type="ChEBI" id="CHEBI:64479"/>
        <dbReference type="ChEBI" id="CHEBI:78827"/>
        <dbReference type="ChEBI" id="CHEBI:137740"/>
        <dbReference type="ChEBI" id="CHEBI:137748"/>
        <dbReference type="EC" id="2.3.1.191"/>
    </reaction>
</comment>
<evidence type="ECO:0000313" key="9">
    <source>
        <dbReference type="EMBL" id="KIA78348.1"/>
    </source>
</evidence>
<evidence type="ECO:0000256" key="6">
    <source>
        <dbReference type="ARBA" id="ARBA00023315"/>
    </source>
</evidence>
<feature type="domain" description="UDP-3-O-[3-hydroxymyristoyl] glucosamine N-acyltransferase non-repeat region" evidence="8">
    <location>
        <begin position="41"/>
        <end position="111"/>
    </location>
</feature>
<dbReference type="EMBL" id="JSAM01000026">
    <property type="protein sequence ID" value="KIA78348.1"/>
    <property type="molecule type" value="Genomic_DNA"/>
</dbReference>
<name>A0A0C1EE17_9BACT</name>
<dbReference type="PANTHER" id="PTHR43378:SF2">
    <property type="entry name" value="UDP-3-O-ACYLGLUCOSAMINE N-ACYLTRANSFERASE 1, MITOCHONDRIAL-RELATED"/>
    <property type="match status" value="1"/>
</dbReference>
<keyword evidence="4 7" id="KW-0677">Repeat</keyword>
<dbReference type="Pfam" id="PF00132">
    <property type="entry name" value="Hexapep"/>
    <property type="match status" value="2"/>
</dbReference>
<dbReference type="GO" id="GO:0016020">
    <property type="term" value="C:membrane"/>
    <property type="evidence" value="ECO:0007669"/>
    <property type="project" value="GOC"/>
</dbReference>
<evidence type="ECO:0000256" key="7">
    <source>
        <dbReference type="HAMAP-Rule" id="MF_00523"/>
    </source>
</evidence>
<dbReference type="GO" id="GO:0016410">
    <property type="term" value="F:N-acyltransferase activity"/>
    <property type="evidence" value="ECO:0007669"/>
    <property type="project" value="InterPro"/>
</dbReference>
<feature type="active site" description="Proton acceptor" evidence="7">
    <location>
        <position position="266"/>
    </location>
</feature>
<proteinExistence type="inferred from homology"/>
<comment type="caution">
    <text evidence="9">The sequence shown here is derived from an EMBL/GenBank/DDBJ whole genome shotgun (WGS) entry which is preliminary data.</text>
</comment>
<reference evidence="9 10" key="1">
    <citation type="journal article" date="2014" name="Mol. Biol. Evol.">
        <title>Massive expansion of Ubiquitination-related gene families within the Chlamydiae.</title>
        <authorList>
            <person name="Domman D."/>
            <person name="Collingro A."/>
            <person name="Lagkouvardos I."/>
            <person name="Gehre L."/>
            <person name="Weinmaier T."/>
            <person name="Rattei T."/>
            <person name="Subtil A."/>
            <person name="Horn M."/>
        </authorList>
    </citation>
    <scope>NUCLEOTIDE SEQUENCE [LARGE SCALE GENOMIC DNA]</scope>
    <source>
        <strain evidence="9 10">OEW1</strain>
    </source>
</reference>
<dbReference type="PATRIC" id="fig|83552.4.peg.469"/>
<dbReference type="InterPro" id="IPR011004">
    <property type="entry name" value="Trimer_LpxA-like_sf"/>
</dbReference>
<keyword evidence="5 7" id="KW-0443">Lipid metabolism</keyword>
<evidence type="ECO:0000256" key="5">
    <source>
        <dbReference type="ARBA" id="ARBA00023098"/>
    </source>
</evidence>
<dbReference type="CDD" id="cd03352">
    <property type="entry name" value="LbH_LpxD"/>
    <property type="match status" value="1"/>
</dbReference>
<dbReference type="GO" id="GO:0103118">
    <property type="term" value="F:UDP-3-O-[(3R)-3-hydroxyacyl]-glucosamine N-acyltransferase activity"/>
    <property type="evidence" value="ECO:0007669"/>
    <property type="project" value="UniProtKB-EC"/>
</dbReference>
<comment type="function">
    <text evidence="7">Catalyzes the N-acylation of UDP-3-O-acylglucosamine using 3-hydroxyacyl-ACP as the acyl donor. Is involved in the biosynthesis of lipid A, a phosphorylated glycolipid that anchors the lipopolysaccharide to the outer membrane of the cell.</text>
</comment>
<dbReference type="Gene3D" id="2.160.10.10">
    <property type="entry name" value="Hexapeptide repeat proteins"/>
    <property type="match status" value="1"/>
</dbReference>
<dbReference type="InterPro" id="IPR020573">
    <property type="entry name" value="UDP_GlcNAc_AcTrfase_non-rep"/>
</dbReference>
<gene>
    <name evidence="7 9" type="primary">lpxD</name>
    <name evidence="9" type="ORF">DB43_EF00300</name>
</gene>
<evidence type="ECO:0000256" key="3">
    <source>
        <dbReference type="ARBA" id="ARBA00022679"/>
    </source>
</evidence>
<dbReference type="HAMAP" id="MF_00523">
    <property type="entry name" value="LpxD"/>
    <property type="match status" value="1"/>
</dbReference>
<evidence type="ECO:0000256" key="2">
    <source>
        <dbReference type="ARBA" id="ARBA00022556"/>
    </source>
</evidence>
<accession>A0A0C1EE17</accession>
<dbReference type="UniPathway" id="UPA00973"/>
<comment type="subunit">
    <text evidence="7">Homotrimer.</text>
</comment>
<sequence>MFSLKHSVLPSYQVFLMIQKAFTLAELAEMTQAKLVGNPQHLITGVADLVTAGENDASFLSKPKYTTARYDEAMRKSKAGVVFISDDSAYDENRNVLIVEDPSRAFQKTVEAFFEESKGQSGFFGIHSTAVVHETAVIGDNVTIGPHAVIDHGAQIGDNTAIGAGCYIGPHSFIGDDCFFYPNVTVRERCQIGNRVILQPGAVIGACGFGYTTDARGQHTKLNQIGIVVIEDDVEIGSNVTIDRARFKETRVGKGSKINNAVQIAHGVTIGAHCLVVAQTGIAGSTKIGNHVVIGGQAAIGGHLEIVSGVIIAAKSGVTKSLMKPGKYGGFPALSLSEHNRQSVQARNIGKYLERIEKLEKKLEELERNHSNS</sequence>
<comment type="pathway">
    <text evidence="7">Bacterial outer membrane biogenesis; LPS lipid A biosynthesis.</text>
</comment>
<dbReference type="NCBIfam" id="NF002060">
    <property type="entry name" value="PRK00892.1"/>
    <property type="match status" value="1"/>
</dbReference>
<dbReference type="InterPro" id="IPR001451">
    <property type="entry name" value="Hexapep"/>
</dbReference>
<keyword evidence="6 7" id="KW-0012">Acyltransferase</keyword>
<dbReference type="Pfam" id="PF04613">
    <property type="entry name" value="LpxD"/>
    <property type="match status" value="1"/>
</dbReference>
<keyword evidence="1 7" id="KW-0444">Lipid biosynthesis</keyword>
<dbReference type="Gene3D" id="3.40.1390.10">
    <property type="entry name" value="MurE/MurF, N-terminal domain"/>
    <property type="match status" value="1"/>
</dbReference>
<evidence type="ECO:0000259" key="8">
    <source>
        <dbReference type="Pfam" id="PF04613"/>
    </source>
</evidence>
<keyword evidence="2 7" id="KW-0441">Lipid A biosynthesis</keyword>
<protein>
    <recommendedName>
        <fullName evidence="7">UDP-3-O-acylglucosamine N-acyltransferase</fullName>
        <ecNumber evidence="7">2.3.1.191</ecNumber>
    </recommendedName>
</protein>